<evidence type="ECO:0000256" key="1">
    <source>
        <dbReference type="ARBA" id="ARBA00010646"/>
    </source>
</evidence>
<dbReference type="SUPFAM" id="SSF51445">
    <property type="entry name" value="(Trans)glycosidases"/>
    <property type="match status" value="1"/>
</dbReference>
<dbReference type="Gene3D" id="3.20.20.80">
    <property type="entry name" value="Glycosidases"/>
    <property type="match status" value="1"/>
</dbReference>
<dbReference type="GO" id="GO:0016052">
    <property type="term" value="P:carbohydrate catabolic process"/>
    <property type="evidence" value="ECO:0007669"/>
    <property type="project" value="TreeGrafter"/>
</dbReference>
<dbReference type="PROSITE" id="PS51904">
    <property type="entry name" value="GLYCOSYL_HYDROL_F25_2"/>
    <property type="match status" value="1"/>
</dbReference>
<proteinExistence type="inferred from homology"/>
<dbReference type="PANTHER" id="PTHR34135:SF2">
    <property type="entry name" value="LYSOZYME"/>
    <property type="match status" value="1"/>
</dbReference>
<reference evidence="5 6" key="1">
    <citation type="submission" date="2020-07" db="EMBL/GenBank/DDBJ databases">
        <title>Sequencing the genomes of 1000 actinobacteria strains.</title>
        <authorList>
            <person name="Klenk H.-P."/>
        </authorList>
    </citation>
    <scope>NUCLEOTIDE SEQUENCE [LARGE SCALE GENOMIC DNA]</scope>
    <source>
        <strain evidence="5 6">DSM 45975</strain>
    </source>
</reference>
<evidence type="ECO:0000313" key="5">
    <source>
        <dbReference type="EMBL" id="MBA8826779.1"/>
    </source>
</evidence>
<dbReference type="Pfam" id="PF01476">
    <property type="entry name" value="LysM"/>
    <property type="match status" value="1"/>
</dbReference>
<dbReference type="InterPro" id="IPR017853">
    <property type="entry name" value="GH"/>
</dbReference>
<keyword evidence="6" id="KW-1185">Reference proteome</keyword>
<sequence length="263" mass="27850">MAIAVRGVDVARYQGDPDWSAVRAAGFTFACIKATEGVGYVSPALDGQLAGARRAGMATGLYHYARPDTNTPQQEAAHFAAQLARLGAGAVGNLPPCLDIEVDAVDLTGWVKGFLAALRGHTGRSEVMVYASTSWFLDKLGTDSWVDPEVFLWVAHHGREPGLPGYHTDRVVLHQHTSDGRVPGIEGAVDLNVALVELTVLTGGDEVSPKPPAPPGETYVVQPGDTLSGLGVRLGVAWRAIARANGITDPDLIYVGQVLRIPR</sequence>
<dbReference type="CDD" id="cd00599">
    <property type="entry name" value="GH25_muramidase"/>
    <property type="match status" value="1"/>
</dbReference>
<comment type="caution">
    <text evidence="5">The sequence shown here is derived from an EMBL/GenBank/DDBJ whole genome shotgun (WGS) entry which is preliminary data.</text>
</comment>
<dbReference type="CDD" id="cd00118">
    <property type="entry name" value="LysM"/>
    <property type="match status" value="1"/>
</dbReference>
<evidence type="ECO:0000259" key="4">
    <source>
        <dbReference type="PROSITE" id="PS51782"/>
    </source>
</evidence>
<dbReference type="GO" id="GO:0016998">
    <property type="term" value="P:cell wall macromolecule catabolic process"/>
    <property type="evidence" value="ECO:0007669"/>
    <property type="project" value="InterPro"/>
</dbReference>
<dbReference type="InterPro" id="IPR036779">
    <property type="entry name" value="LysM_dom_sf"/>
</dbReference>
<dbReference type="GO" id="GO:0003796">
    <property type="term" value="F:lysozyme activity"/>
    <property type="evidence" value="ECO:0007669"/>
    <property type="project" value="InterPro"/>
</dbReference>
<dbReference type="SUPFAM" id="SSF54106">
    <property type="entry name" value="LysM domain"/>
    <property type="match status" value="1"/>
</dbReference>
<evidence type="ECO:0000256" key="3">
    <source>
        <dbReference type="ARBA" id="ARBA00023295"/>
    </source>
</evidence>
<evidence type="ECO:0000313" key="6">
    <source>
        <dbReference type="Proteomes" id="UP000569329"/>
    </source>
</evidence>
<gene>
    <name evidence="5" type="ORF">FHX42_004158</name>
</gene>
<dbReference type="SMART" id="SM00641">
    <property type="entry name" value="Glyco_25"/>
    <property type="match status" value="1"/>
</dbReference>
<accession>A0A839E1K8</accession>
<dbReference type="EMBL" id="JACGWZ010000006">
    <property type="protein sequence ID" value="MBA8826779.1"/>
    <property type="molecule type" value="Genomic_DNA"/>
</dbReference>
<name>A0A839E1K8_9PSEU</name>
<dbReference type="PANTHER" id="PTHR34135">
    <property type="entry name" value="LYSOZYME"/>
    <property type="match status" value="1"/>
</dbReference>
<dbReference type="InterPro" id="IPR018392">
    <property type="entry name" value="LysM"/>
</dbReference>
<dbReference type="Pfam" id="PF01183">
    <property type="entry name" value="Glyco_hydro_25"/>
    <property type="match status" value="1"/>
</dbReference>
<dbReference type="RefSeq" id="WP_182545975.1">
    <property type="nucleotide sequence ID" value="NZ_JACGWZ010000006.1"/>
</dbReference>
<dbReference type="SMART" id="SM00257">
    <property type="entry name" value="LysM"/>
    <property type="match status" value="1"/>
</dbReference>
<dbReference type="AlphaFoldDB" id="A0A839E1K8"/>
<keyword evidence="2" id="KW-0378">Hydrolase</keyword>
<dbReference type="GO" id="GO:0009253">
    <property type="term" value="P:peptidoglycan catabolic process"/>
    <property type="evidence" value="ECO:0007669"/>
    <property type="project" value="InterPro"/>
</dbReference>
<feature type="domain" description="LysM" evidence="4">
    <location>
        <begin position="217"/>
        <end position="261"/>
    </location>
</feature>
<comment type="similarity">
    <text evidence="1">Belongs to the glycosyl hydrolase 25 family.</text>
</comment>
<keyword evidence="3" id="KW-0326">Glycosidase</keyword>
<dbReference type="InterPro" id="IPR018077">
    <property type="entry name" value="Glyco_hydro_fam25_subgr"/>
</dbReference>
<dbReference type="PROSITE" id="PS51782">
    <property type="entry name" value="LYSM"/>
    <property type="match status" value="1"/>
</dbReference>
<evidence type="ECO:0000256" key="2">
    <source>
        <dbReference type="ARBA" id="ARBA00022801"/>
    </source>
</evidence>
<dbReference type="InterPro" id="IPR002053">
    <property type="entry name" value="Glyco_hydro_25"/>
</dbReference>
<dbReference type="Proteomes" id="UP000569329">
    <property type="component" value="Unassembled WGS sequence"/>
</dbReference>
<protein>
    <submittedName>
        <fullName evidence="5">GH25 family lysozyme M1 (1,4-beta-N-acetylmuramidase)</fullName>
    </submittedName>
</protein>
<organism evidence="5 6">
    <name type="scientific">Halosaccharopolyspora lacisalsi</name>
    <dbReference type="NCBI Taxonomy" id="1000566"/>
    <lineage>
        <taxon>Bacteria</taxon>
        <taxon>Bacillati</taxon>
        <taxon>Actinomycetota</taxon>
        <taxon>Actinomycetes</taxon>
        <taxon>Pseudonocardiales</taxon>
        <taxon>Pseudonocardiaceae</taxon>
        <taxon>Halosaccharopolyspora</taxon>
    </lineage>
</organism>
<dbReference type="Gene3D" id="3.10.350.10">
    <property type="entry name" value="LysM domain"/>
    <property type="match status" value="1"/>
</dbReference>